<protein>
    <submittedName>
        <fullName evidence="2">TIR domain-containing protein</fullName>
    </submittedName>
</protein>
<evidence type="ECO:0000313" key="2">
    <source>
        <dbReference type="EMBL" id="SIT34246.1"/>
    </source>
</evidence>
<dbReference type="GO" id="GO:0007165">
    <property type="term" value="P:signal transduction"/>
    <property type="evidence" value="ECO:0007669"/>
    <property type="project" value="InterPro"/>
</dbReference>
<evidence type="ECO:0000259" key="1">
    <source>
        <dbReference type="Pfam" id="PF13676"/>
    </source>
</evidence>
<accession>A0A1N7RGH1</accession>
<dbReference type="EMBL" id="FTOR01000015">
    <property type="protein sequence ID" value="SIT34246.1"/>
    <property type="molecule type" value="Genomic_DNA"/>
</dbReference>
<dbReference type="AlphaFoldDB" id="A0A1N7RGH1"/>
<evidence type="ECO:0000313" key="3">
    <source>
        <dbReference type="Proteomes" id="UP000186917"/>
    </source>
</evidence>
<dbReference type="STRING" id="477680.SAMN05421788_11572"/>
<gene>
    <name evidence="2" type="ORF">SAMN05421788_11572</name>
</gene>
<dbReference type="Proteomes" id="UP000186917">
    <property type="component" value="Unassembled WGS sequence"/>
</dbReference>
<dbReference type="RefSeq" id="WP_076382637.1">
    <property type="nucleotide sequence ID" value="NZ_AP017422.1"/>
</dbReference>
<proteinExistence type="predicted"/>
<dbReference type="Pfam" id="PF13676">
    <property type="entry name" value="TIR_2"/>
    <property type="match status" value="1"/>
</dbReference>
<keyword evidence="3" id="KW-1185">Reference proteome</keyword>
<sequence>MIVTESQFKSETKSNERTAVLLEKIHHLLEGNNKMIFISHKHEEEDYVFRLKNLLERNGFIGYVDWEDDQMPATTCGETATKLKSKIIKSYKFILIATEAAIQSKWCNWELGFGDAHKYIDHIAVFPIKKDYTGYKGEEYIQIYPTLQRMENANNINNKYYIHYPDGKEISLEKWLTL</sequence>
<organism evidence="2 3">
    <name type="scientific">Filimonas lacunae</name>
    <dbReference type="NCBI Taxonomy" id="477680"/>
    <lineage>
        <taxon>Bacteria</taxon>
        <taxon>Pseudomonadati</taxon>
        <taxon>Bacteroidota</taxon>
        <taxon>Chitinophagia</taxon>
        <taxon>Chitinophagales</taxon>
        <taxon>Chitinophagaceae</taxon>
        <taxon>Filimonas</taxon>
    </lineage>
</organism>
<feature type="domain" description="TIR" evidence="1">
    <location>
        <begin position="36"/>
        <end position="131"/>
    </location>
</feature>
<reference evidence="3" key="1">
    <citation type="submission" date="2017-01" db="EMBL/GenBank/DDBJ databases">
        <authorList>
            <person name="Varghese N."/>
            <person name="Submissions S."/>
        </authorList>
    </citation>
    <scope>NUCLEOTIDE SEQUENCE [LARGE SCALE GENOMIC DNA]</scope>
    <source>
        <strain evidence="3">DSM 21054</strain>
    </source>
</reference>
<name>A0A1N7RGH1_9BACT</name>
<dbReference type="OrthoDB" id="9810385at2"/>
<dbReference type="SUPFAM" id="SSF52200">
    <property type="entry name" value="Toll/Interleukin receptor TIR domain"/>
    <property type="match status" value="1"/>
</dbReference>
<dbReference type="InterPro" id="IPR000157">
    <property type="entry name" value="TIR_dom"/>
</dbReference>
<dbReference type="InterPro" id="IPR035897">
    <property type="entry name" value="Toll_tir_struct_dom_sf"/>
</dbReference>
<dbReference type="Gene3D" id="3.40.50.10140">
    <property type="entry name" value="Toll/interleukin-1 receptor homology (TIR) domain"/>
    <property type="match status" value="1"/>
</dbReference>